<evidence type="ECO:0000256" key="2">
    <source>
        <dbReference type="SAM" id="MobiDB-lite"/>
    </source>
</evidence>
<dbReference type="HAMAP" id="MF_02215">
    <property type="entry name" value="UbiJ"/>
    <property type="match status" value="1"/>
</dbReference>
<dbReference type="Proteomes" id="UP001595848">
    <property type="component" value="Unassembled WGS sequence"/>
</dbReference>
<dbReference type="PANTHER" id="PTHR38693">
    <property type="entry name" value="UBIQUINONE BIOSYNTHESIS PROTEIN UBIJ"/>
    <property type="match status" value="1"/>
</dbReference>
<comment type="similarity">
    <text evidence="1">Belongs to the UbiJ family.</text>
</comment>
<dbReference type="InterPro" id="IPR003033">
    <property type="entry name" value="SCP2_sterol-bd_dom"/>
</dbReference>
<evidence type="ECO:0000259" key="3">
    <source>
        <dbReference type="Pfam" id="PF02036"/>
    </source>
</evidence>
<keyword evidence="5" id="KW-1185">Reference proteome</keyword>
<name>A0ABV8P0U9_9BURK</name>
<comment type="subcellular location">
    <subcellularLocation>
        <location evidence="1">Cytoplasm</location>
    </subcellularLocation>
</comment>
<evidence type="ECO:0000313" key="5">
    <source>
        <dbReference type="Proteomes" id="UP001595848"/>
    </source>
</evidence>
<keyword evidence="1" id="KW-0831">Ubiquinone biosynthesis</keyword>
<dbReference type="PANTHER" id="PTHR38693:SF1">
    <property type="entry name" value="UBIQUINONE BIOSYNTHESIS ACCESSORY FACTOR UBIJ"/>
    <property type="match status" value="1"/>
</dbReference>
<keyword evidence="1" id="KW-0963">Cytoplasm</keyword>
<dbReference type="InterPro" id="IPR038989">
    <property type="entry name" value="UbiJ"/>
</dbReference>
<comment type="caution">
    <text evidence="4">The sequence shown here is derived from an EMBL/GenBank/DDBJ whole genome shotgun (WGS) entry which is preliminary data.</text>
</comment>
<sequence>MFPIPSFLAPAVVAARALNQLLRREQWARDRLARHSGKTVRFSAGRYAVGLSIQADGYVTASDPAVVPDVTLTVPTGRLGQLATALRGGQADEIAALLHVQGDAGLAQVVSELARDLRWDAEADLAAVVGDVAALRLMGGARMLGRGARRAGERLAGNVGEYLSEESRVLLGRPAYEQWRADLAQLQGRLDELERRASRIESRSGPGRRGASSSAGRP</sequence>
<dbReference type="Pfam" id="PF02036">
    <property type="entry name" value="SCP2"/>
    <property type="match status" value="1"/>
</dbReference>
<accession>A0ABV8P0U9</accession>
<dbReference type="RefSeq" id="WP_217966725.1">
    <property type="nucleotide sequence ID" value="NZ_JAHTBN010000020.1"/>
</dbReference>
<feature type="region of interest" description="Disordered" evidence="2">
    <location>
        <begin position="196"/>
        <end position="218"/>
    </location>
</feature>
<evidence type="ECO:0000313" key="4">
    <source>
        <dbReference type="EMBL" id="MFC4201751.1"/>
    </source>
</evidence>
<organism evidence="4 5">
    <name type="scientific">Candidimonas humi</name>
    <dbReference type="NCBI Taxonomy" id="683355"/>
    <lineage>
        <taxon>Bacteria</taxon>
        <taxon>Pseudomonadati</taxon>
        <taxon>Pseudomonadota</taxon>
        <taxon>Betaproteobacteria</taxon>
        <taxon>Burkholderiales</taxon>
        <taxon>Alcaligenaceae</taxon>
        <taxon>Candidimonas</taxon>
    </lineage>
</organism>
<dbReference type="EMBL" id="JBHSBV010000004">
    <property type="protein sequence ID" value="MFC4201751.1"/>
    <property type="molecule type" value="Genomic_DNA"/>
</dbReference>
<gene>
    <name evidence="1" type="primary">ubiJ</name>
    <name evidence="4" type="ORF">ACFOY1_12375</name>
</gene>
<evidence type="ECO:0000256" key="1">
    <source>
        <dbReference type="HAMAP-Rule" id="MF_02215"/>
    </source>
</evidence>
<comment type="function">
    <text evidence="1">Required for ubiquinone (coenzyme Q) biosynthesis. Binds hydrophobic ubiquinone biosynthetic intermediates via its SCP2 domain and is essential for the stability of the Ubi complex. May constitute a docking platform where Ubi enzymes assemble and access their SCP2-bound polyprenyl substrates.</text>
</comment>
<comment type="pathway">
    <text evidence="1">Cofactor biosynthesis; ubiquinone biosynthesis.</text>
</comment>
<protein>
    <recommendedName>
        <fullName evidence="1">Ubiquinone biosynthesis accessory factor UbiJ</fullName>
    </recommendedName>
</protein>
<reference evidence="5" key="1">
    <citation type="journal article" date="2019" name="Int. J. Syst. Evol. Microbiol.">
        <title>The Global Catalogue of Microorganisms (GCM) 10K type strain sequencing project: providing services to taxonomists for standard genome sequencing and annotation.</title>
        <authorList>
            <consortium name="The Broad Institute Genomics Platform"/>
            <consortium name="The Broad Institute Genome Sequencing Center for Infectious Disease"/>
            <person name="Wu L."/>
            <person name="Ma J."/>
        </authorList>
    </citation>
    <scope>NUCLEOTIDE SEQUENCE [LARGE SCALE GENOMIC DNA]</scope>
    <source>
        <strain evidence="5">LMG 24813</strain>
    </source>
</reference>
<feature type="compositionally biased region" description="Low complexity" evidence="2">
    <location>
        <begin position="203"/>
        <end position="218"/>
    </location>
</feature>
<proteinExistence type="inferred from homology"/>
<feature type="domain" description="SCP2" evidence="3">
    <location>
        <begin position="18"/>
        <end position="114"/>
    </location>
</feature>